<keyword evidence="2" id="KW-0732">Signal</keyword>
<feature type="compositionally biased region" description="Polar residues" evidence="1">
    <location>
        <begin position="876"/>
        <end position="906"/>
    </location>
</feature>
<protein>
    <submittedName>
        <fullName evidence="3">Uncharacterized protein</fullName>
    </submittedName>
</protein>
<feature type="compositionally biased region" description="Polar residues" evidence="1">
    <location>
        <begin position="676"/>
        <end position="692"/>
    </location>
</feature>
<dbReference type="GO" id="GO:0005768">
    <property type="term" value="C:endosome"/>
    <property type="evidence" value="ECO:0007669"/>
    <property type="project" value="TreeGrafter"/>
</dbReference>
<reference evidence="3" key="1">
    <citation type="submission" date="2023-07" db="EMBL/GenBank/DDBJ databases">
        <authorList>
            <consortium name="AG Swart"/>
            <person name="Singh M."/>
            <person name="Singh A."/>
            <person name="Seah K."/>
            <person name="Emmerich C."/>
        </authorList>
    </citation>
    <scope>NUCLEOTIDE SEQUENCE</scope>
    <source>
        <strain evidence="3">DP1</strain>
    </source>
</reference>
<feature type="chain" id="PRO_5042129629" evidence="2">
    <location>
        <begin position="23"/>
        <end position="906"/>
    </location>
</feature>
<dbReference type="Proteomes" id="UP001295684">
    <property type="component" value="Unassembled WGS sequence"/>
</dbReference>
<organism evidence="3 4">
    <name type="scientific">Euplotes crassus</name>
    <dbReference type="NCBI Taxonomy" id="5936"/>
    <lineage>
        <taxon>Eukaryota</taxon>
        <taxon>Sar</taxon>
        <taxon>Alveolata</taxon>
        <taxon>Ciliophora</taxon>
        <taxon>Intramacronucleata</taxon>
        <taxon>Spirotrichea</taxon>
        <taxon>Hypotrichia</taxon>
        <taxon>Euplotida</taxon>
        <taxon>Euplotidae</taxon>
        <taxon>Moneuplotes</taxon>
    </lineage>
</organism>
<gene>
    <name evidence="3" type="ORF">ECRASSUSDP1_LOCUS23626</name>
</gene>
<proteinExistence type="predicted"/>
<sequence length="906" mass="103925">MGARIFLGLVALLALLSSHVHAYRDTRDTVYISSLVTQGERTPIFTGNAEYQVTGHNYDQGPGRITVTGEKTLSARGAQLRNDYGSGQFLDTNYLPEEIFVRAINDQQSIIGAYAYLLGLYPDTVNGITLESDIEAVQNVPVKDFDVNQVRGNIRLGKPNSDTSQARLYPGNPDALFLTQLSKTYPGITQKLDQQLFNAKVEYEETHGTRFYEDFARAIHKPVDNVDFYSIFRYADDILTTKANGEASAVNLDRDLMNQLTVYYGHYFGNGVFRDEALTRAFAHPYLSSVAHELEMKMEDDQTGKYNNYGIHDLKHTVYLGNHLTLLAALHLFNEVEDYHVDFNDELRFQLFKKDGKYYVRTLLNDRPLRLEGTADTNGEAEWSAFRDYICSKLYYGNLEKVRKGQENPAEFVRLRDSCDNFLNNHFYKNDKVLLQEHERPPVLPDPPTEVPKLETEPRSETAPSVLINNMDEGVRSQSVDINAGRTSQVVQYAWNKPIKLPQTQWAEFDLPMKKAFSFENLSKKDVRLNQYRKIKIEKTVNKEINLAERHEFNFGHDMLKTREVEFNNVDFIRIPQMTEKTLYLADKHQFNWGENPSLTTKKLQFNHYFKIKIPQTTSKPFSLPERHTFNYNSNSLDVRKVNFDHIKSVRVKQAETYDVNLKDFRFESLKKDQAPTASHATAVDTNFNNNPIPKIDEKDPNSGSKVSLGGNVKTVPDYVAPIRIKQEYNPFGVHTTADKKTNTDSSLKPAADQPKDEVPEYVPPSKETPERGSPYPEYTPQQEYPAYTPSSSTQQQTDTQKSTNTQQQTSTPQQTSNQQQTTQQPATQQVQRPPTQQEYQQYQQQQQQQQYQPYQTPTQQQYQQYQRQPARAQTSTQVGTQSGAQTSTQASYPAYRTQNTARTYR</sequence>
<feature type="region of interest" description="Disordered" evidence="1">
    <location>
        <begin position="676"/>
        <end position="710"/>
    </location>
</feature>
<dbReference type="SUPFAM" id="SSF53254">
    <property type="entry name" value="Phosphoglycerate mutase-like"/>
    <property type="match status" value="1"/>
</dbReference>
<dbReference type="GO" id="GO:0043328">
    <property type="term" value="P:protein transport to vacuole involved in ubiquitin-dependent protein catabolic process via the multivesicular body sorting pathway"/>
    <property type="evidence" value="ECO:0007669"/>
    <property type="project" value="TreeGrafter"/>
</dbReference>
<dbReference type="InterPro" id="IPR029033">
    <property type="entry name" value="His_PPase_superfam"/>
</dbReference>
<evidence type="ECO:0000256" key="2">
    <source>
        <dbReference type="SAM" id="SignalP"/>
    </source>
</evidence>
<keyword evidence="4" id="KW-1185">Reference proteome</keyword>
<comment type="caution">
    <text evidence="3">The sequence shown here is derived from an EMBL/GenBank/DDBJ whole genome shotgun (WGS) entry which is preliminary data.</text>
</comment>
<accession>A0AAD1Y084</accession>
<evidence type="ECO:0000256" key="1">
    <source>
        <dbReference type="SAM" id="MobiDB-lite"/>
    </source>
</evidence>
<feature type="signal peptide" evidence="2">
    <location>
        <begin position="1"/>
        <end position="22"/>
    </location>
</feature>
<feature type="compositionally biased region" description="Low complexity" evidence="1">
    <location>
        <begin position="775"/>
        <end position="875"/>
    </location>
</feature>
<name>A0AAD1Y084_EUPCR</name>
<feature type="region of interest" description="Disordered" evidence="1">
    <location>
        <begin position="439"/>
        <end position="462"/>
    </location>
</feature>
<evidence type="ECO:0000313" key="3">
    <source>
        <dbReference type="EMBL" id="CAI2382158.1"/>
    </source>
</evidence>
<dbReference type="Gene3D" id="3.40.50.1240">
    <property type="entry name" value="Phosphoglycerate mutase-like"/>
    <property type="match status" value="1"/>
</dbReference>
<feature type="region of interest" description="Disordered" evidence="1">
    <location>
        <begin position="734"/>
        <end position="906"/>
    </location>
</feature>
<evidence type="ECO:0000313" key="4">
    <source>
        <dbReference type="Proteomes" id="UP001295684"/>
    </source>
</evidence>
<dbReference type="AlphaFoldDB" id="A0AAD1Y084"/>
<dbReference type="EMBL" id="CAMPGE010024307">
    <property type="protein sequence ID" value="CAI2382158.1"/>
    <property type="molecule type" value="Genomic_DNA"/>
</dbReference>
<dbReference type="PANTHER" id="PTHR23030:SF30">
    <property type="entry name" value="TYROSINE-PROTEIN PHOSPHATASE NON-RECEPTOR TYPE 23"/>
    <property type="match status" value="1"/>
</dbReference>
<dbReference type="PANTHER" id="PTHR23030">
    <property type="entry name" value="PCD6 INTERACTING PROTEIN-RELATED"/>
    <property type="match status" value="1"/>
</dbReference>